<sequence>MAKHMHACVRPGSGNYLKYHIIGSIYFQQYPEDKSSLIVRLLVTCIRIHISNVLIGKCECFRILLECEDSRVF</sequence>
<organism evidence="1">
    <name type="scientific">Anguilla anguilla</name>
    <name type="common">European freshwater eel</name>
    <name type="synonym">Muraena anguilla</name>
    <dbReference type="NCBI Taxonomy" id="7936"/>
    <lineage>
        <taxon>Eukaryota</taxon>
        <taxon>Metazoa</taxon>
        <taxon>Chordata</taxon>
        <taxon>Craniata</taxon>
        <taxon>Vertebrata</taxon>
        <taxon>Euteleostomi</taxon>
        <taxon>Actinopterygii</taxon>
        <taxon>Neopterygii</taxon>
        <taxon>Teleostei</taxon>
        <taxon>Anguilliformes</taxon>
        <taxon>Anguillidae</taxon>
        <taxon>Anguilla</taxon>
    </lineage>
</organism>
<proteinExistence type="predicted"/>
<reference evidence="1" key="1">
    <citation type="submission" date="2014-11" db="EMBL/GenBank/DDBJ databases">
        <authorList>
            <person name="Amaro Gonzalez C."/>
        </authorList>
    </citation>
    <scope>NUCLEOTIDE SEQUENCE</scope>
</reference>
<evidence type="ECO:0000313" key="1">
    <source>
        <dbReference type="EMBL" id="JAH48455.1"/>
    </source>
</evidence>
<accession>A0A0E9T6A4</accession>
<protein>
    <submittedName>
        <fullName evidence="1">Uncharacterized protein</fullName>
    </submittedName>
</protein>
<reference evidence="1" key="2">
    <citation type="journal article" date="2015" name="Fish Shellfish Immunol.">
        <title>Early steps in the European eel (Anguilla anguilla)-Vibrio vulnificus interaction in the gills: Role of the RtxA13 toxin.</title>
        <authorList>
            <person name="Callol A."/>
            <person name="Pajuelo D."/>
            <person name="Ebbesson L."/>
            <person name="Teles M."/>
            <person name="MacKenzie S."/>
            <person name="Amaro C."/>
        </authorList>
    </citation>
    <scope>NUCLEOTIDE SEQUENCE</scope>
</reference>
<dbReference type="AlphaFoldDB" id="A0A0E9T6A4"/>
<name>A0A0E9T6A4_ANGAN</name>
<dbReference type="EMBL" id="GBXM01060122">
    <property type="protein sequence ID" value="JAH48455.1"/>
    <property type="molecule type" value="Transcribed_RNA"/>
</dbReference>